<feature type="transmembrane region" description="Helical" evidence="1">
    <location>
        <begin position="63"/>
        <end position="84"/>
    </location>
</feature>
<keyword evidence="1" id="KW-1133">Transmembrane helix</keyword>
<sequence>ISMEDVAACTGVNGKSKTDESASPAAHGVDSHCGSCLRSIKRWIPVDFKNEIVHFLKLAGPVVISQMMSFLIGFVSMVFCGHLGKTELALARAGIMWPRVISGAMGNILNVIINYIFLNRLDLGITGSAAAKAISQYSLAVFLFVYICFRGLHKATWDGWSAECLQEWRPSLRLAIPSMLMLCLEWWLYEIARFLAGIISEVELGAQSIVYQLAAIVYMVVSHVSSEQFLLCSRTWLVTFSPQRKTLFRGCQMS</sequence>
<evidence type="ECO:0000256" key="1">
    <source>
        <dbReference type="SAM" id="Phobius"/>
    </source>
</evidence>
<evidence type="ECO:0000313" key="2">
    <source>
        <dbReference type="EMBL" id="KAK5887489.1"/>
    </source>
</evidence>
<comment type="caution">
    <text evidence="2">The sequence shown here is derived from an EMBL/GenBank/DDBJ whole genome shotgun (WGS) entry which is preliminary data.</text>
</comment>
<feature type="transmembrane region" description="Helical" evidence="1">
    <location>
        <begin position="96"/>
        <end position="117"/>
    </location>
</feature>
<gene>
    <name evidence="2" type="ORF">CesoFtcFv8_016088</name>
</gene>
<keyword evidence="3" id="KW-1185">Reference proteome</keyword>
<dbReference type="Proteomes" id="UP001335648">
    <property type="component" value="Unassembled WGS sequence"/>
</dbReference>
<proteinExistence type="predicted"/>
<dbReference type="AlphaFoldDB" id="A0AAN8BMS1"/>
<accession>A0AAN8BMS1</accession>
<protein>
    <recommendedName>
        <fullName evidence="4">Multidrug and toxin extrusion protein 1</fullName>
    </recommendedName>
</protein>
<keyword evidence="1" id="KW-0472">Membrane</keyword>
<organism evidence="2 3">
    <name type="scientific">Champsocephalus esox</name>
    <name type="common">pike icefish</name>
    <dbReference type="NCBI Taxonomy" id="159716"/>
    <lineage>
        <taxon>Eukaryota</taxon>
        <taxon>Metazoa</taxon>
        <taxon>Chordata</taxon>
        <taxon>Craniata</taxon>
        <taxon>Vertebrata</taxon>
        <taxon>Euteleostomi</taxon>
        <taxon>Actinopterygii</taxon>
        <taxon>Neopterygii</taxon>
        <taxon>Teleostei</taxon>
        <taxon>Neoteleostei</taxon>
        <taxon>Acanthomorphata</taxon>
        <taxon>Eupercaria</taxon>
        <taxon>Perciformes</taxon>
        <taxon>Notothenioidei</taxon>
        <taxon>Channichthyidae</taxon>
        <taxon>Champsocephalus</taxon>
    </lineage>
</organism>
<feature type="non-terminal residue" evidence="2">
    <location>
        <position position="1"/>
    </location>
</feature>
<keyword evidence="1" id="KW-0812">Transmembrane</keyword>
<name>A0AAN8BMS1_9TELE</name>
<evidence type="ECO:0008006" key="4">
    <source>
        <dbReference type="Google" id="ProtNLM"/>
    </source>
</evidence>
<dbReference type="PANTHER" id="PTHR11206">
    <property type="entry name" value="MULTIDRUG RESISTANCE PROTEIN"/>
    <property type="match status" value="1"/>
</dbReference>
<feature type="transmembrane region" description="Helical" evidence="1">
    <location>
        <begin position="129"/>
        <end position="149"/>
    </location>
</feature>
<evidence type="ECO:0000313" key="3">
    <source>
        <dbReference type="Proteomes" id="UP001335648"/>
    </source>
</evidence>
<dbReference type="EMBL" id="JAULUE010002058">
    <property type="protein sequence ID" value="KAK5887489.1"/>
    <property type="molecule type" value="Genomic_DNA"/>
</dbReference>
<reference evidence="2 3" key="1">
    <citation type="journal article" date="2023" name="Mol. Biol. Evol.">
        <title>Genomics of Secondarily Temperate Adaptation in the Only Non-Antarctic Icefish.</title>
        <authorList>
            <person name="Rivera-Colon A.G."/>
            <person name="Rayamajhi N."/>
            <person name="Minhas B.F."/>
            <person name="Madrigal G."/>
            <person name="Bilyk K.T."/>
            <person name="Yoon V."/>
            <person name="Hune M."/>
            <person name="Gregory S."/>
            <person name="Cheng C.H.C."/>
            <person name="Catchen J.M."/>
        </authorList>
    </citation>
    <scope>NUCLEOTIDE SEQUENCE [LARGE SCALE GENOMIC DNA]</scope>
    <source>
        <strain evidence="2">JC2023a</strain>
    </source>
</reference>